<dbReference type="EMBL" id="GL870971">
    <property type="protein sequence ID" value="EGC38682.1"/>
    <property type="molecule type" value="Genomic_DNA"/>
</dbReference>
<feature type="transmembrane region" description="Helical" evidence="1">
    <location>
        <begin position="5"/>
        <end position="28"/>
    </location>
</feature>
<dbReference type="InterPro" id="IPR050704">
    <property type="entry name" value="Peptidase_C85-like"/>
</dbReference>
<dbReference type="PANTHER" id="PTHR12419:SF11">
    <property type="entry name" value="OTU DOMAIN-CONTAINING PROTEIN DDB_G0284757"/>
    <property type="match status" value="1"/>
</dbReference>
<keyword evidence="1" id="KW-0472">Membrane</keyword>
<dbReference type="PROSITE" id="PS50802">
    <property type="entry name" value="OTU"/>
    <property type="match status" value="1"/>
</dbReference>
<sequence>MDKFLLICISLFIGFGVIFLYYFGPFIFKKNTNIQHSCQCSIKKEKCQYCISNDNIEYLKQQEKERQRLEEIKNRAYQQRLYQQQLYQQQQEQLYQQQLYQQQLYQQQLYQQQLYQQQLYQQQQQQRVQRLEQQQLYQQQQQQQRVQQQQLYQQQQQQQRPQQQQMLQQQKQSAAQMINDQMVPMDIDTPLVNSRGLSNVQPHKLSQSQMAEIRLNERIQLYGLMIRREIPGDGNCQMHSLSDQIYGDLDHSTLIRTVIVNWLRINGGFKLPNGATLSDFVYDSSWEEYCNNMSKNGTWGDHLTLVAAAEIFKINITIISSVASQTGFFIEIKPKVKSDYYVLLSHISEYHYGSLCQLVVDPRTGQSVQVVDGLQGVNRVNFKQIFKLMVVQLKPVNREHVAVPYQGIGAQLAASRNVYASKSVESIAFNPSALMVVKLKPVNREYVAVPYQGIGVQLADIPLPTRKSTSISDLLSSRKDPIKIISITRKLDLALFNVGQLKLAYYHLLNALKYIDQEPPTLRESTKPKQFRILANVANHQKILYYNIEMLEMREEMLCLFIQNKKHLVIVQKH</sequence>
<dbReference type="InParanoid" id="F0ZBK4"/>
<evidence type="ECO:0000256" key="1">
    <source>
        <dbReference type="SAM" id="Phobius"/>
    </source>
</evidence>
<dbReference type="AlphaFoldDB" id="F0ZBK4"/>
<dbReference type="eggNOG" id="KOG2605">
    <property type="taxonomic scope" value="Eukaryota"/>
</dbReference>
<dbReference type="PANTHER" id="PTHR12419">
    <property type="entry name" value="OTU DOMAIN CONTAINING PROTEIN"/>
    <property type="match status" value="1"/>
</dbReference>
<dbReference type="FunFam" id="3.90.70.80:FF:000012">
    <property type="entry name" value="OTU domain-containing protein DDB_G0284757"/>
    <property type="match status" value="1"/>
</dbReference>
<proteinExistence type="predicted"/>
<keyword evidence="4" id="KW-1185">Reference proteome</keyword>
<protein>
    <recommendedName>
        <fullName evidence="2">OTU domain-containing protein</fullName>
    </recommendedName>
</protein>
<dbReference type="Gene3D" id="3.90.70.80">
    <property type="match status" value="1"/>
</dbReference>
<accession>F0ZBK4</accession>
<dbReference type="CDD" id="cd22758">
    <property type="entry name" value="OTU_232R-like"/>
    <property type="match status" value="1"/>
</dbReference>
<dbReference type="RefSeq" id="XP_003284778.1">
    <property type="nucleotide sequence ID" value="XM_003284730.1"/>
</dbReference>
<keyword evidence="1" id="KW-1133">Transmembrane helix</keyword>
<dbReference type="GO" id="GO:0004843">
    <property type="term" value="F:cysteine-type deubiquitinase activity"/>
    <property type="evidence" value="ECO:0000318"/>
    <property type="project" value="GO_Central"/>
</dbReference>
<name>F0ZBK4_DICPU</name>
<keyword evidence="1" id="KW-0812">Transmembrane</keyword>
<gene>
    <name evidence="3" type="ORF">DICPUDRAFT_75751</name>
</gene>
<dbReference type="VEuPathDB" id="AmoebaDB:DICPUDRAFT_75751"/>
<dbReference type="KEGG" id="dpp:DICPUDRAFT_75751"/>
<dbReference type="OrthoDB" id="19054at2759"/>
<organism evidence="3 4">
    <name type="scientific">Dictyostelium purpureum</name>
    <name type="common">Slime mold</name>
    <dbReference type="NCBI Taxonomy" id="5786"/>
    <lineage>
        <taxon>Eukaryota</taxon>
        <taxon>Amoebozoa</taxon>
        <taxon>Evosea</taxon>
        <taxon>Eumycetozoa</taxon>
        <taxon>Dictyostelia</taxon>
        <taxon>Dictyosteliales</taxon>
        <taxon>Dictyosteliaceae</taxon>
        <taxon>Dictyostelium</taxon>
    </lineage>
</organism>
<dbReference type="SUPFAM" id="SSF54001">
    <property type="entry name" value="Cysteine proteinases"/>
    <property type="match status" value="1"/>
</dbReference>
<evidence type="ECO:0000313" key="3">
    <source>
        <dbReference type="EMBL" id="EGC38682.1"/>
    </source>
</evidence>
<evidence type="ECO:0000313" key="4">
    <source>
        <dbReference type="Proteomes" id="UP000001064"/>
    </source>
</evidence>
<dbReference type="GeneID" id="10506732"/>
<dbReference type="InterPro" id="IPR003323">
    <property type="entry name" value="OTU_dom"/>
</dbReference>
<dbReference type="Proteomes" id="UP000001064">
    <property type="component" value="Unassembled WGS sequence"/>
</dbReference>
<reference evidence="4" key="1">
    <citation type="journal article" date="2011" name="Genome Biol.">
        <title>Comparative genomics of the social amoebae Dictyostelium discoideum and Dictyostelium purpureum.</title>
        <authorList>
            <consortium name="US DOE Joint Genome Institute (JGI-PGF)"/>
            <person name="Sucgang R."/>
            <person name="Kuo A."/>
            <person name="Tian X."/>
            <person name="Salerno W."/>
            <person name="Parikh A."/>
            <person name="Feasley C.L."/>
            <person name="Dalin E."/>
            <person name="Tu H."/>
            <person name="Huang E."/>
            <person name="Barry K."/>
            <person name="Lindquist E."/>
            <person name="Shapiro H."/>
            <person name="Bruce D."/>
            <person name="Schmutz J."/>
            <person name="Salamov A."/>
            <person name="Fey P."/>
            <person name="Gaudet P."/>
            <person name="Anjard C."/>
            <person name="Babu M.M."/>
            <person name="Basu S."/>
            <person name="Bushmanova Y."/>
            <person name="van der Wel H."/>
            <person name="Katoh-Kurasawa M."/>
            <person name="Dinh C."/>
            <person name="Coutinho P.M."/>
            <person name="Saito T."/>
            <person name="Elias M."/>
            <person name="Schaap P."/>
            <person name="Kay R.R."/>
            <person name="Henrissat B."/>
            <person name="Eichinger L."/>
            <person name="Rivero F."/>
            <person name="Putnam N.H."/>
            <person name="West C.M."/>
            <person name="Loomis W.F."/>
            <person name="Chisholm R.L."/>
            <person name="Shaulsky G."/>
            <person name="Strassmann J.E."/>
            <person name="Queller D.C."/>
            <person name="Kuspa A."/>
            <person name="Grigoriev I.V."/>
        </authorList>
    </citation>
    <scope>NUCLEOTIDE SEQUENCE [LARGE SCALE GENOMIC DNA]</scope>
    <source>
        <strain evidence="4">QSDP1</strain>
    </source>
</reference>
<dbReference type="Pfam" id="PF02338">
    <property type="entry name" value="OTU"/>
    <property type="match status" value="1"/>
</dbReference>
<evidence type="ECO:0000259" key="2">
    <source>
        <dbReference type="PROSITE" id="PS50802"/>
    </source>
</evidence>
<feature type="domain" description="OTU" evidence="2">
    <location>
        <begin position="225"/>
        <end position="358"/>
    </location>
</feature>
<dbReference type="InterPro" id="IPR038765">
    <property type="entry name" value="Papain-like_cys_pep_sf"/>
</dbReference>